<keyword evidence="2" id="KW-1185">Reference proteome</keyword>
<dbReference type="Proteomes" id="UP000320055">
    <property type="component" value="Unassembled WGS sequence"/>
</dbReference>
<dbReference type="AlphaFoldDB" id="A0A563VN09"/>
<organism evidence="1 2">
    <name type="scientific">Hyella patelloides LEGE 07179</name>
    <dbReference type="NCBI Taxonomy" id="945734"/>
    <lineage>
        <taxon>Bacteria</taxon>
        <taxon>Bacillati</taxon>
        <taxon>Cyanobacteriota</taxon>
        <taxon>Cyanophyceae</taxon>
        <taxon>Pleurocapsales</taxon>
        <taxon>Hyellaceae</taxon>
        <taxon>Hyella</taxon>
    </lineage>
</organism>
<dbReference type="EMBL" id="CAACVJ010000074">
    <property type="protein sequence ID" value="VEP12792.1"/>
    <property type="molecule type" value="Genomic_DNA"/>
</dbReference>
<gene>
    <name evidence="1" type="ORF">H1P_1650014</name>
</gene>
<evidence type="ECO:0000313" key="2">
    <source>
        <dbReference type="Proteomes" id="UP000320055"/>
    </source>
</evidence>
<protein>
    <submittedName>
        <fullName evidence="1">Uncharacterized protein</fullName>
    </submittedName>
</protein>
<evidence type="ECO:0000313" key="1">
    <source>
        <dbReference type="EMBL" id="VEP12792.1"/>
    </source>
</evidence>
<dbReference type="InterPro" id="IPR025576">
    <property type="entry name" value="YwiC"/>
</dbReference>
<name>A0A563VN09_9CYAN</name>
<reference evidence="1 2" key="1">
    <citation type="submission" date="2019-01" db="EMBL/GenBank/DDBJ databases">
        <authorList>
            <person name="Brito A."/>
        </authorList>
    </citation>
    <scope>NUCLEOTIDE SEQUENCE [LARGE SCALE GENOMIC DNA]</scope>
    <source>
        <strain evidence="1">1</strain>
    </source>
</reference>
<accession>A0A563VN09</accession>
<proteinExistence type="predicted"/>
<dbReference type="Pfam" id="PF14256">
    <property type="entry name" value="YwiC"/>
    <property type="match status" value="1"/>
</dbReference>
<sequence>MTPHRVADLFEIAIHSPSPKSQQWYRPTVSPEHGVYVMLMVSFLTGAAAAQQWSWQTTPGSRLRLLWLSSRASTGMAN</sequence>